<name>A0ABT8B2M6_9NEIS</name>
<dbReference type="GO" id="GO:0006508">
    <property type="term" value="P:proteolysis"/>
    <property type="evidence" value="ECO:0007669"/>
    <property type="project" value="UniProtKB-KW"/>
</dbReference>
<keyword evidence="1" id="KW-0645">Protease</keyword>
<dbReference type="PROSITE" id="PS00141">
    <property type="entry name" value="ASP_PROTEASE"/>
    <property type="match status" value="1"/>
</dbReference>
<dbReference type="SUPFAM" id="SSF50630">
    <property type="entry name" value="Acid proteases"/>
    <property type="match status" value="1"/>
</dbReference>
<dbReference type="EC" id="3.4.23.-" evidence="1"/>
<dbReference type="CDD" id="cd05483">
    <property type="entry name" value="retropepsin_like_bacteria"/>
    <property type="match status" value="1"/>
</dbReference>
<keyword evidence="2" id="KW-1185">Reference proteome</keyword>
<dbReference type="InterPro" id="IPR001969">
    <property type="entry name" value="Aspartic_peptidase_AS"/>
</dbReference>
<reference evidence="1" key="1">
    <citation type="journal article" date="2014" name="Int. J. Syst. Evol. Microbiol.">
        <title>Complete genome of a new Firmicutes species belonging to the dominant human colonic microbiota ('Ruminococcus bicirculans') reveals two chromosomes and a selective capacity to utilize plant glucans.</title>
        <authorList>
            <consortium name="NISC Comparative Sequencing Program"/>
            <person name="Wegmann U."/>
            <person name="Louis P."/>
            <person name="Goesmann A."/>
            <person name="Henrissat B."/>
            <person name="Duncan S.H."/>
            <person name="Flint H.J."/>
        </authorList>
    </citation>
    <scope>NUCLEOTIDE SEQUENCE</scope>
    <source>
        <strain evidence="1">CECT 7703</strain>
    </source>
</reference>
<evidence type="ECO:0000313" key="1">
    <source>
        <dbReference type="EMBL" id="MDN3575803.1"/>
    </source>
</evidence>
<proteinExistence type="predicted"/>
<dbReference type="NCBIfam" id="TIGR02281">
    <property type="entry name" value="clan_AA_DTGA"/>
    <property type="match status" value="1"/>
</dbReference>
<dbReference type="Proteomes" id="UP001180081">
    <property type="component" value="Unassembled WGS sequence"/>
</dbReference>
<protein>
    <submittedName>
        <fullName evidence="1">TIGR02281 family clan AA aspartic protease</fullName>
        <ecNumber evidence="1">3.4.23.-</ecNumber>
    </submittedName>
</protein>
<dbReference type="InterPro" id="IPR021109">
    <property type="entry name" value="Peptidase_aspartic_dom_sf"/>
</dbReference>
<dbReference type="InterPro" id="IPR034122">
    <property type="entry name" value="Retropepsin-like_bacterial"/>
</dbReference>
<sequence>MLGKNLLQLVLALGLVGTSWAASPVLLATMGNKVSLSLGGKPLTLSVGQQREGIKLISVGEDSAVLEVEGKRQSVRLGQEFYAGGSQAEQAQTNSFTVFDVGGGHFMAQISLGGGGVRGLIDTGASLLSLSGNQAKAMGLRFERNQPIMLRTAQGVQNGWRTKVPSLRIEGVQLYNVDAVVTDGAYPEVALIGMSVLGQFHMQNDGQRMTLKKKY</sequence>
<accession>A0ABT8B2M6</accession>
<organism evidence="1 2">
    <name type="scientific">Chitinimonas viridis</name>
    <dbReference type="NCBI Taxonomy" id="664880"/>
    <lineage>
        <taxon>Bacteria</taxon>
        <taxon>Pseudomonadati</taxon>
        <taxon>Pseudomonadota</taxon>
        <taxon>Betaproteobacteria</taxon>
        <taxon>Neisseriales</taxon>
        <taxon>Chitinibacteraceae</taxon>
        <taxon>Chitinimonas</taxon>
    </lineage>
</organism>
<gene>
    <name evidence="1" type="ORF">QWZ03_03340</name>
</gene>
<dbReference type="RefSeq" id="WP_290331441.1">
    <property type="nucleotide sequence ID" value="NZ_JAUFPU010000003.1"/>
</dbReference>
<dbReference type="InterPro" id="IPR011969">
    <property type="entry name" value="Clan_AA_Asp_peptidase_C"/>
</dbReference>
<dbReference type="Gene3D" id="2.40.70.10">
    <property type="entry name" value="Acid Proteases"/>
    <property type="match status" value="1"/>
</dbReference>
<reference evidence="1" key="2">
    <citation type="submission" date="2023-06" db="EMBL/GenBank/DDBJ databases">
        <authorList>
            <person name="Lucena T."/>
            <person name="Sun Q."/>
        </authorList>
    </citation>
    <scope>NUCLEOTIDE SEQUENCE</scope>
    <source>
        <strain evidence="1">CECT 7703</strain>
    </source>
</reference>
<dbReference type="EMBL" id="JAUFPU010000003">
    <property type="protein sequence ID" value="MDN3575803.1"/>
    <property type="molecule type" value="Genomic_DNA"/>
</dbReference>
<dbReference type="GO" id="GO:0008233">
    <property type="term" value="F:peptidase activity"/>
    <property type="evidence" value="ECO:0007669"/>
    <property type="project" value="UniProtKB-KW"/>
</dbReference>
<comment type="caution">
    <text evidence="1">The sequence shown here is derived from an EMBL/GenBank/DDBJ whole genome shotgun (WGS) entry which is preliminary data.</text>
</comment>
<keyword evidence="1" id="KW-0378">Hydrolase</keyword>
<dbReference type="Pfam" id="PF13975">
    <property type="entry name" value="gag-asp_proteas"/>
    <property type="match status" value="1"/>
</dbReference>
<evidence type="ECO:0000313" key="2">
    <source>
        <dbReference type="Proteomes" id="UP001180081"/>
    </source>
</evidence>